<evidence type="ECO:0000259" key="2">
    <source>
        <dbReference type="PROSITE" id="PS50943"/>
    </source>
</evidence>
<dbReference type="SUPFAM" id="SSF47413">
    <property type="entry name" value="lambda repressor-like DNA-binding domains"/>
    <property type="match status" value="1"/>
</dbReference>
<evidence type="ECO:0000313" key="4">
    <source>
        <dbReference type="Proteomes" id="UP000178776"/>
    </source>
</evidence>
<keyword evidence="1" id="KW-0238">DNA-binding</keyword>
<dbReference type="KEGG" id="cvc:BKX93_02055"/>
<sequence length="113" mass="12579">MIGSRIKEARKARKQSQQWLADEVGVLQSSVSAWEIGRSEPTTENLSRIAQVLRVSHDWLATGRGGMHLSATPVQVNDHVPLNADEAELLDRYRTLGASTRQALMVIMRSLTK</sequence>
<dbReference type="STRING" id="1108595.BKX93_02055"/>
<dbReference type="GeneID" id="300395431"/>
<evidence type="ECO:0000313" key="3">
    <source>
        <dbReference type="EMBL" id="AOZ48897.1"/>
    </source>
</evidence>
<accession>A0A1D9LC99</accession>
<dbReference type="RefSeq" id="WP_070978479.1">
    <property type="nucleotide sequence ID" value="NZ_CP017707.1"/>
</dbReference>
<reference evidence="3 4" key="1">
    <citation type="submission" date="2016-10" db="EMBL/GenBank/DDBJ databases">
        <title>Chromobacterium muskegensis sp. nov., an insecticidal bacterium isolated from Sphagnum bogs.</title>
        <authorList>
            <person name="Sparks M.E."/>
            <person name="Blackburn M.B."/>
            <person name="Gundersen-Rindal D.E."/>
            <person name="Mitchell A."/>
            <person name="Farrar R."/>
            <person name="Kuhar D."/>
        </authorList>
    </citation>
    <scope>NUCLEOTIDE SEQUENCE [LARGE SCALE GENOMIC DNA]</scope>
    <source>
        <strain evidence="3 4">21-1</strain>
    </source>
</reference>
<dbReference type="EMBL" id="CP017707">
    <property type="protein sequence ID" value="AOZ48897.1"/>
    <property type="molecule type" value="Genomic_DNA"/>
</dbReference>
<dbReference type="Pfam" id="PF01381">
    <property type="entry name" value="HTH_3"/>
    <property type="match status" value="1"/>
</dbReference>
<dbReference type="GO" id="GO:0003677">
    <property type="term" value="F:DNA binding"/>
    <property type="evidence" value="ECO:0007669"/>
    <property type="project" value="UniProtKB-KW"/>
</dbReference>
<dbReference type="Gene3D" id="1.10.260.40">
    <property type="entry name" value="lambda repressor-like DNA-binding domains"/>
    <property type="match status" value="1"/>
</dbReference>
<name>A0A1D9LC99_9NEIS</name>
<dbReference type="PROSITE" id="PS50943">
    <property type="entry name" value="HTH_CROC1"/>
    <property type="match status" value="1"/>
</dbReference>
<dbReference type="CDD" id="cd00093">
    <property type="entry name" value="HTH_XRE"/>
    <property type="match status" value="1"/>
</dbReference>
<dbReference type="PANTHER" id="PTHR46558:SF11">
    <property type="entry name" value="HTH-TYPE TRANSCRIPTIONAL REGULATOR XRE"/>
    <property type="match status" value="1"/>
</dbReference>
<feature type="domain" description="HTH cro/C1-type" evidence="2">
    <location>
        <begin position="6"/>
        <end position="60"/>
    </location>
</feature>
<dbReference type="InterPro" id="IPR001387">
    <property type="entry name" value="Cro/C1-type_HTH"/>
</dbReference>
<dbReference type="Proteomes" id="UP000178776">
    <property type="component" value="Chromosome"/>
</dbReference>
<protein>
    <recommendedName>
        <fullName evidence="2">HTH cro/C1-type domain-containing protein</fullName>
    </recommendedName>
</protein>
<dbReference type="AlphaFoldDB" id="A0A1D9LC99"/>
<dbReference type="PANTHER" id="PTHR46558">
    <property type="entry name" value="TRACRIPTIONAL REGULATORY PROTEIN-RELATED-RELATED"/>
    <property type="match status" value="1"/>
</dbReference>
<dbReference type="SMART" id="SM00530">
    <property type="entry name" value="HTH_XRE"/>
    <property type="match status" value="1"/>
</dbReference>
<dbReference type="InterPro" id="IPR010982">
    <property type="entry name" value="Lambda_DNA-bd_dom_sf"/>
</dbReference>
<proteinExistence type="predicted"/>
<gene>
    <name evidence="3" type="ORF">BKX93_02055</name>
</gene>
<organism evidence="3 4">
    <name type="scientific">Chromobacterium vaccinii</name>
    <dbReference type="NCBI Taxonomy" id="1108595"/>
    <lineage>
        <taxon>Bacteria</taxon>
        <taxon>Pseudomonadati</taxon>
        <taxon>Pseudomonadota</taxon>
        <taxon>Betaproteobacteria</taxon>
        <taxon>Neisseriales</taxon>
        <taxon>Chromobacteriaceae</taxon>
        <taxon>Chromobacterium</taxon>
    </lineage>
</organism>
<evidence type="ECO:0000256" key="1">
    <source>
        <dbReference type="ARBA" id="ARBA00023125"/>
    </source>
</evidence>